<gene>
    <name evidence="1" type="ORF">OUZ56_013776</name>
</gene>
<comment type="caution">
    <text evidence="1">The sequence shown here is derived from an EMBL/GenBank/DDBJ whole genome shotgun (WGS) entry which is preliminary data.</text>
</comment>
<accession>A0ABQ9Z6X3</accession>
<reference evidence="1 2" key="1">
    <citation type="journal article" date="2023" name="Nucleic Acids Res.">
        <title>The hologenome of Daphnia magna reveals possible DNA methylation and microbiome-mediated evolution of the host genome.</title>
        <authorList>
            <person name="Chaturvedi A."/>
            <person name="Li X."/>
            <person name="Dhandapani V."/>
            <person name="Marshall H."/>
            <person name="Kissane S."/>
            <person name="Cuenca-Cambronero M."/>
            <person name="Asole G."/>
            <person name="Calvet F."/>
            <person name="Ruiz-Romero M."/>
            <person name="Marangio P."/>
            <person name="Guigo R."/>
            <person name="Rago D."/>
            <person name="Mirbahai L."/>
            <person name="Eastwood N."/>
            <person name="Colbourne J.K."/>
            <person name="Zhou J."/>
            <person name="Mallon E."/>
            <person name="Orsini L."/>
        </authorList>
    </citation>
    <scope>NUCLEOTIDE SEQUENCE [LARGE SCALE GENOMIC DNA]</scope>
    <source>
        <strain evidence="1">LRV0_1</strain>
    </source>
</reference>
<organism evidence="1 2">
    <name type="scientific">Daphnia magna</name>
    <dbReference type="NCBI Taxonomy" id="35525"/>
    <lineage>
        <taxon>Eukaryota</taxon>
        <taxon>Metazoa</taxon>
        <taxon>Ecdysozoa</taxon>
        <taxon>Arthropoda</taxon>
        <taxon>Crustacea</taxon>
        <taxon>Branchiopoda</taxon>
        <taxon>Diplostraca</taxon>
        <taxon>Cladocera</taxon>
        <taxon>Anomopoda</taxon>
        <taxon>Daphniidae</taxon>
        <taxon>Daphnia</taxon>
    </lineage>
</organism>
<dbReference type="Proteomes" id="UP001234178">
    <property type="component" value="Unassembled WGS sequence"/>
</dbReference>
<proteinExistence type="predicted"/>
<protein>
    <submittedName>
        <fullName evidence="1">Uncharacterized protein</fullName>
    </submittedName>
</protein>
<name>A0ABQ9Z6X3_9CRUS</name>
<sequence length="64" mass="6915">MATVDSKGLPHDAPSVTLTIRLLMAGKVTQHLVGFLRFPGHTRALLTLRCPGFASIELDGLLLF</sequence>
<keyword evidence="2" id="KW-1185">Reference proteome</keyword>
<dbReference type="EMBL" id="JAOYFB010000002">
    <property type="protein sequence ID" value="KAK4008643.1"/>
    <property type="molecule type" value="Genomic_DNA"/>
</dbReference>
<evidence type="ECO:0000313" key="2">
    <source>
        <dbReference type="Proteomes" id="UP001234178"/>
    </source>
</evidence>
<evidence type="ECO:0000313" key="1">
    <source>
        <dbReference type="EMBL" id="KAK4008643.1"/>
    </source>
</evidence>